<dbReference type="InterPro" id="IPR011060">
    <property type="entry name" value="RibuloseP-bd_barrel"/>
</dbReference>
<organism evidence="11 12">
    <name type="scientific">Pontibacillus halophilus JSM 076056 = DSM 19796</name>
    <dbReference type="NCBI Taxonomy" id="1385510"/>
    <lineage>
        <taxon>Bacteria</taxon>
        <taxon>Bacillati</taxon>
        <taxon>Bacillota</taxon>
        <taxon>Bacilli</taxon>
        <taxon>Bacillales</taxon>
        <taxon>Bacillaceae</taxon>
        <taxon>Pontibacillus</taxon>
    </lineage>
</organism>
<dbReference type="EC" id="4.1.1.48" evidence="9"/>
<dbReference type="RefSeq" id="WP_026798893.1">
    <property type="nucleotide sequence ID" value="NZ_AULI01000001.1"/>
</dbReference>
<keyword evidence="6 9" id="KW-0822">Tryptophan biosynthesis</keyword>
<dbReference type="eggNOG" id="COG0134">
    <property type="taxonomic scope" value="Bacteria"/>
</dbReference>
<sequence>MLHQILETKKDEITRYQQPEQVETDSRSLYDALLNSPLTVGLIAEVKKASPSKGVIREDFRPVEIAKLYEEGGASAISVLTDEMYFQGHRDYLTAVKQATKLPVLRKDFIIDEKQVEESARIGADAILLIGEALQPERLYELYRYAASLGLESLVEVHAKETLEGILAVFQPKIIGINNRDLTNFHTTVAHTETIAKAVPEGSLLVSESGIYNHEDINRVKQAGAKAVLVGEALMREAHPADVINQMMGREQT</sequence>
<feature type="domain" description="Indole-3-glycerol phosphate synthase" evidence="10">
    <location>
        <begin position="9"/>
        <end position="245"/>
    </location>
</feature>
<dbReference type="PANTHER" id="PTHR22854">
    <property type="entry name" value="TRYPTOPHAN BIOSYNTHESIS PROTEIN"/>
    <property type="match status" value="1"/>
</dbReference>
<dbReference type="InterPro" id="IPR013785">
    <property type="entry name" value="Aldolase_TIM"/>
</dbReference>
<keyword evidence="4 9" id="KW-0028">Amino-acid biosynthesis</keyword>
<gene>
    <name evidence="9" type="primary">trpC</name>
    <name evidence="11" type="ORF">N781_02105</name>
</gene>
<dbReference type="OrthoDB" id="9804217at2"/>
<name>A0A0A5GPW9_9BACI</name>
<comment type="pathway">
    <text evidence="2 9">Amino-acid biosynthesis; L-tryptophan biosynthesis; L-tryptophan from chorismate: step 4/5.</text>
</comment>
<evidence type="ECO:0000256" key="3">
    <source>
        <dbReference type="ARBA" id="ARBA00008737"/>
    </source>
</evidence>
<evidence type="ECO:0000259" key="10">
    <source>
        <dbReference type="Pfam" id="PF00218"/>
    </source>
</evidence>
<dbReference type="GO" id="GO:0000162">
    <property type="term" value="P:L-tryptophan biosynthetic process"/>
    <property type="evidence" value="ECO:0007669"/>
    <property type="project" value="UniProtKB-UniRule"/>
</dbReference>
<evidence type="ECO:0000256" key="9">
    <source>
        <dbReference type="HAMAP-Rule" id="MF_00134"/>
    </source>
</evidence>
<dbReference type="InterPro" id="IPR013798">
    <property type="entry name" value="Indole-3-glycerol_P_synth_dom"/>
</dbReference>
<protein>
    <recommendedName>
        <fullName evidence="9">Indole-3-glycerol phosphate synthase</fullName>
        <shortName evidence="9">IGPS</shortName>
        <ecNumber evidence="9">4.1.1.48</ecNumber>
    </recommendedName>
</protein>
<dbReference type="Pfam" id="PF00218">
    <property type="entry name" value="IGPS"/>
    <property type="match status" value="1"/>
</dbReference>
<dbReference type="CDD" id="cd00331">
    <property type="entry name" value="IGPS"/>
    <property type="match status" value="1"/>
</dbReference>
<dbReference type="SUPFAM" id="SSF51366">
    <property type="entry name" value="Ribulose-phoshate binding barrel"/>
    <property type="match status" value="1"/>
</dbReference>
<evidence type="ECO:0000256" key="1">
    <source>
        <dbReference type="ARBA" id="ARBA00001633"/>
    </source>
</evidence>
<dbReference type="InterPro" id="IPR045186">
    <property type="entry name" value="Indole-3-glycerol_P_synth"/>
</dbReference>
<comment type="caution">
    <text evidence="11">The sequence shown here is derived from an EMBL/GenBank/DDBJ whole genome shotgun (WGS) entry which is preliminary data.</text>
</comment>
<evidence type="ECO:0000313" key="12">
    <source>
        <dbReference type="Proteomes" id="UP000030528"/>
    </source>
</evidence>
<comment type="catalytic activity">
    <reaction evidence="1 9">
        <text>1-(2-carboxyphenylamino)-1-deoxy-D-ribulose 5-phosphate + H(+) = (1S,2R)-1-C-(indol-3-yl)glycerol 3-phosphate + CO2 + H2O</text>
        <dbReference type="Rhea" id="RHEA:23476"/>
        <dbReference type="ChEBI" id="CHEBI:15377"/>
        <dbReference type="ChEBI" id="CHEBI:15378"/>
        <dbReference type="ChEBI" id="CHEBI:16526"/>
        <dbReference type="ChEBI" id="CHEBI:58613"/>
        <dbReference type="ChEBI" id="CHEBI:58866"/>
        <dbReference type="EC" id="4.1.1.48"/>
    </reaction>
</comment>
<dbReference type="AlphaFoldDB" id="A0A0A5GPW9"/>
<evidence type="ECO:0000256" key="6">
    <source>
        <dbReference type="ARBA" id="ARBA00022822"/>
    </source>
</evidence>
<reference evidence="11 12" key="1">
    <citation type="submission" date="2013-08" db="EMBL/GenBank/DDBJ databases">
        <authorList>
            <person name="Huang J."/>
            <person name="Wang G."/>
        </authorList>
    </citation>
    <scope>NUCLEOTIDE SEQUENCE [LARGE SCALE GENOMIC DNA]</scope>
    <source>
        <strain evidence="11 12">JSM 076056</strain>
    </source>
</reference>
<dbReference type="GO" id="GO:0004640">
    <property type="term" value="F:phosphoribosylanthranilate isomerase activity"/>
    <property type="evidence" value="ECO:0007669"/>
    <property type="project" value="TreeGrafter"/>
</dbReference>
<dbReference type="UniPathway" id="UPA00035">
    <property type="reaction ID" value="UER00043"/>
</dbReference>
<dbReference type="Proteomes" id="UP000030528">
    <property type="component" value="Unassembled WGS sequence"/>
</dbReference>
<evidence type="ECO:0000313" key="11">
    <source>
        <dbReference type="EMBL" id="KGX93989.1"/>
    </source>
</evidence>
<dbReference type="PROSITE" id="PS00614">
    <property type="entry name" value="IGPS"/>
    <property type="match status" value="1"/>
</dbReference>
<accession>A0A0A5GPW9</accession>
<dbReference type="EMBL" id="AVPE01000001">
    <property type="protein sequence ID" value="KGX93989.1"/>
    <property type="molecule type" value="Genomic_DNA"/>
</dbReference>
<comment type="similarity">
    <text evidence="3 9">Belongs to the TrpC family.</text>
</comment>
<keyword evidence="12" id="KW-1185">Reference proteome</keyword>
<dbReference type="NCBIfam" id="NF001375">
    <property type="entry name" value="PRK00278.2-2"/>
    <property type="match status" value="1"/>
</dbReference>
<keyword evidence="5 9" id="KW-0210">Decarboxylase</keyword>
<evidence type="ECO:0000256" key="7">
    <source>
        <dbReference type="ARBA" id="ARBA00023141"/>
    </source>
</evidence>
<dbReference type="InterPro" id="IPR001468">
    <property type="entry name" value="Indole-3-GlycerolPSynthase_CS"/>
</dbReference>
<dbReference type="FunFam" id="3.20.20.70:FF:000024">
    <property type="entry name" value="Indole-3-glycerol phosphate synthase"/>
    <property type="match status" value="1"/>
</dbReference>
<evidence type="ECO:0000256" key="8">
    <source>
        <dbReference type="ARBA" id="ARBA00023239"/>
    </source>
</evidence>
<proteinExistence type="inferred from homology"/>
<dbReference type="STRING" id="1385510.GCA_000425205_00061"/>
<evidence type="ECO:0000256" key="2">
    <source>
        <dbReference type="ARBA" id="ARBA00004696"/>
    </source>
</evidence>
<evidence type="ECO:0000256" key="4">
    <source>
        <dbReference type="ARBA" id="ARBA00022605"/>
    </source>
</evidence>
<dbReference type="GO" id="GO:0004425">
    <property type="term" value="F:indole-3-glycerol-phosphate synthase activity"/>
    <property type="evidence" value="ECO:0007669"/>
    <property type="project" value="UniProtKB-UniRule"/>
</dbReference>
<dbReference type="PANTHER" id="PTHR22854:SF2">
    <property type="entry name" value="INDOLE-3-GLYCEROL-PHOSPHATE SYNTHASE"/>
    <property type="match status" value="1"/>
</dbReference>
<evidence type="ECO:0000256" key="5">
    <source>
        <dbReference type="ARBA" id="ARBA00022793"/>
    </source>
</evidence>
<keyword evidence="8 9" id="KW-0456">Lyase</keyword>
<dbReference type="NCBIfam" id="NF001377">
    <property type="entry name" value="PRK00278.2-4"/>
    <property type="match status" value="1"/>
</dbReference>
<keyword evidence="7 9" id="KW-0057">Aromatic amino acid biosynthesis</keyword>
<dbReference type="Gene3D" id="3.20.20.70">
    <property type="entry name" value="Aldolase class I"/>
    <property type="match status" value="1"/>
</dbReference>
<dbReference type="HAMAP" id="MF_00134_B">
    <property type="entry name" value="IGPS_B"/>
    <property type="match status" value="1"/>
</dbReference>